<dbReference type="RefSeq" id="WP_167494973.1">
    <property type="nucleotide sequence ID" value="NZ_JACHGA010000006.1"/>
</dbReference>
<evidence type="ECO:0000259" key="1">
    <source>
        <dbReference type="Pfam" id="PF12248"/>
    </source>
</evidence>
<organism evidence="2 3">
    <name type="scientific">Rhizobium rosettiformans</name>
    <dbReference type="NCBI Taxonomy" id="1368430"/>
    <lineage>
        <taxon>Bacteria</taxon>
        <taxon>Pseudomonadati</taxon>
        <taxon>Pseudomonadota</taxon>
        <taxon>Alphaproteobacteria</taxon>
        <taxon>Hyphomicrobiales</taxon>
        <taxon>Rhizobiaceae</taxon>
        <taxon>Rhizobium/Agrobacterium group</taxon>
        <taxon>Rhizobium</taxon>
    </lineage>
</organism>
<protein>
    <recommendedName>
        <fullName evidence="1">Farnesoic acid O-methyl transferase domain-containing protein</fullName>
    </recommendedName>
</protein>
<feature type="domain" description="Farnesoic acid O-methyl transferase" evidence="1">
    <location>
        <begin position="78"/>
        <end position="166"/>
    </location>
</feature>
<name>A0A7W8MDC2_9HYPH</name>
<proteinExistence type="predicted"/>
<accession>A0A7W8MDC2</accession>
<dbReference type="Proteomes" id="UP000550895">
    <property type="component" value="Unassembled WGS sequence"/>
</dbReference>
<keyword evidence="3" id="KW-1185">Reference proteome</keyword>
<comment type="caution">
    <text evidence="2">The sequence shown here is derived from an EMBL/GenBank/DDBJ whole genome shotgun (WGS) entry which is preliminary data.</text>
</comment>
<dbReference type="AlphaFoldDB" id="A0A7W8MDC2"/>
<evidence type="ECO:0000313" key="3">
    <source>
        <dbReference type="Proteomes" id="UP000550895"/>
    </source>
</evidence>
<gene>
    <name evidence="2" type="ORF">HNR26_002750</name>
</gene>
<reference evidence="2 3" key="1">
    <citation type="submission" date="2020-08" db="EMBL/GenBank/DDBJ databases">
        <title>Genomic Encyclopedia of Type Strains, Phase IV (KMG-IV): sequencing the most valuable type-strain genomes for metagenomic binning, comparative biology and taxonomic classification.</title>
        <authorList>
            <person name="Goeker M."/>
        </authorList>
    </citation>
    <scope>NUCLEOTIDE SEQUENCE [LARGE SCALE GENOMIC DNA]</scope>
    <source>
        <strain evidence="2 3">DSM 26376</strain>
    </source>
</reference>
<dbReference type="EMBL" id="JACHGA010000006">
    <property type="protein sequence ID" value="MBB5276672.1"/>
    <property type="molecule type" value="Genomic_DNA"/>
</dbReference>
<evidence type="ECO:0000313" key="2">
    <source>
        <dbReference type="EMBL" id="MBB5276672.1"/>
    </source>
</evidence>
<dbReference type="Pfam" id="PF12248">
    <property type="entry name" value="Methyltransf_FA"/>
    <property type="match status" value="1"/>
</dbReference>
<sequence length="417" mass="47086">MAPIILITFAGRRNRMEILTNYVQAALAAGIIDEWHVWDFTRSEEDRVWVSENFGPARFMHPDTPYVSAGQVTPMAPFRMDAGIAADLHLALLPKNDPDNFYEFVIGGWDNQLSAVRKMPRVELATFARDHVPRMADFSTPGILSPSLPNSVVMSIDRNGHPVLTANGMKIGPIADVDVSSGADVMVRGGWGADLEILNVNDKIRRYIGPRNEKYPYHHTYAYYSKYANRFSDAIFLKCDDDIVYMNLDRLGDFINFRRDNPTPFLVSANVVNNGVCAHWQQRSGSLPIEVGHFEMPPGGLNGSLWESGKRANALHDYFLQTPDKRLPLHQPFIEVKERVSINFISWLGQDLKHFGFRRLGDEKALAVDMPRLLNRPVAIYSDFIVSHLSFGPQEAELHVDRLVSAYSDLMREQLAA</sequence>
<dbReference type="InterPro" id="IPR022041">
    <property type="entry name" value="Methyltransf_FA"/>
</dbReference>